<dbReference type="GeneID" id="33558653"/>
<dbReference type="AlphaFoldDB" id="A0A1Y1UA85"/>
<proteinExistence type="predicted"/>
<comment type="caution">
    <text evidence="2">The sequence shown here is derived from an EMBL/GenBank/DDBJ whole genome shotgun (WGS) entry which is preliminary data.</text>
</comment>
<evidence type="ECO:0000313" key="3">
    <source>
        <dbReference type="Proteomes" id="UP000193218"/>
    </source>
</evidence>
<dbReference type="InParanoid" id="A0A1Y1UA85"/>
<dbReference type="EMBL" id="NBSH01000014">
    <property type="protein sequence ID" value="ORX34427.1"/>
    <property type="molecule type" value="Genomic_DNA"/>
</dbReference>
<keyword evidence="3" id="KW-1185">Reference proteome</keyword>
<feature type="region of interest" description="Disordered" evidence="1">
    <location>
        <begin position="1"/>
        <end position="37"/>
    </location>
</feature>
<gene>
    <name evidence="2" type="ORF">BD324DRAFT_635887</name>
</gene>
<dbReference type="Proteomes" id="UP000193218">
    <property type="component" value="Unassembled WGS sequence"/>
</dbReference>
<accession>A0A1Y1UA85</accession>
<reference evidence="2 3" key="1">
    <citation type="submission" date="2017-03" db="EMBL/GenBank/DDBJ databases">
        <title>Widespread Adenine N6-methylation of Active Genes in Fungi.</title>
        <authorList>
            <consortium name="DOE Joint Genome Institute"/>
            <person name="Mondo S.J."/>
            <person name="Dannebaum R.O."/>
            <person name="Kuo R.C."/>
            <person name="Louie K.B."/>
            <person name="Bewick A.J."/>
            <person name="Labutti K."/>
            <person name="Haridas S."/>
            <person name="Kuo A."/>
            <person name="Salamov A."/>
            <person name="Ahrendt S.R."/>
            <person name="Lau R."/>
            <person name="Bowen B.P."/>
            <person name="Lipzen A."/>
            <person name="Sullivan W."/>
            <person name="Andreopoulos W.B."/>
            <person name="Clum A."/>
            <person name="Lindquist E."/>
            <person name="Daum C."/>
            <person name="Northen T.R."/>
            <person name="Ramamoorthy G."/>
            <person name="Schmitz R.J."/>
            <person name="Gryganskyi A."/>
            <person name="Culley D."/>
            <person name="Magnuson J."/>
            <person name="James T.Y."/>
            <person name="O'Malley M.A."/>
            <person name="Stajich J.E."/>
            <person name="Spatafora J.W."/>
            <person name="Visel A."/>
            <person name="Grigoriev I.V."/>
        </authorList>
    </citation>
    <scope>NUCLEOTIDE SEQUENCE [LARGE SCALE GENOMIC DNA]</scope>
    <source>
        <strain evidence="2 3">NRRL Y-17943</strain>
    </source>
</reference>
<name>A0A1Y1UA85_9TREE</name>
<feature type="compositionally biased region" description="Polar residues" evidence="1">
    <location>
        <begin position="14"/>
        <end position="30"/>
    </location>
</feature>
<organism evidence="2 3">
    <name type="scientific">Kockovaella imperatae</name>
    <dbReference type="NCBI Taxonomy" id="4999"/>
    <lineage>
        <taxon>Eukaryota</taxon>
        <taxon>Fungi</taxon>
        <taxon>Dikarya</taxon>
        <taxon>Basidiomycota</taxon>
        <taxon>Agaricomycotina</taxon>
        <taxon>Tremellomycetes</taxon>
        <taxon>Tremellales</taxon>
        <taxon>Cuniculitremaceae</taxon>
        <taxon>Kockovaella</taxon>
    </lineage>
</organism>
<sequence>MSNMASHSARSKGSENPFSAVTNLPPSSSPESDEAFSTMKKSALYKRLLAKYGTEKHSKLSELEHAWTHHVQYQKRMSEDISAVLSVLNDYDDDQMTAENMERGLEFRGWTRVEHCTSCEEEATREEEEAKKKEVDELSEMVSMHIQDE</sequence>
<feature type="region of interest" description="Disordered" evidence="1">
    <location>
        <begin position="121"/>
        <end position="149"/>
    </location>
</feature>
<protein>
    <submittedName>
        <fullName evidence="2">Uncharacterized protein</fullName>
    </submittedName>
</protein>
<evidence type="ECO:0000313" key="2">
    <source>
        <dbReference type="EMBL" id="ORX34427.1"/>
    </source>
</evidence>
<dbReference type="RefSeq" id="XP_021868690.1">
    <property type="nucleotide sequence ID" value="XM_022016844.1"/>
</dbReference>
<evidence type="ECO:0000256" key="1">
    <source>
        <dbReference type="SAM" id="MobiDB-lite"/>
    </source>
</evidence>